<gene>
    <name evidence="4" type="primary">hypE</name>
    <name evidence="4" type="ORF">CA13_56730</name>
</gene>
<dbReference type="CDD" id="cd02197">
    <property type="entry name" value="HypE"/>
    <property type="match status" value="1"/>
</dbReference>
<dbReference type="InterPro" id="IPR011854">
    <property type="entry name" value="HypE"/>
</dbReference>
<dbReference type="AlphaFoldDB" id="A0A5C5ZAS3"/>
<dbReference type="Pfam" id="PF00586">
    <property type="entry name" value="AIRS"/>
    <property type="match status" value="1"/>
</dbReference>
<feature type="domain" description="PurM-like C-terminal" evidence="3">
    <location>
        <begin position="180"/>
        <end position="327"/>
    </location>
</feature>
<dbReference type="InterPro" id="IPR010918">
    <property type="entry name" value="PurM-like_C_dom"/>
</dbReference>
<reference evidence="4 5" key="1">
    <citation type="submission" date="2019-02" db="EMBL/GenBank/DDBJ databases">
        <title>Deep-cultivation of Planctomycetes and their phenomic and genomic characterization uncovers novel biology.</title>
        <authorList>
            <person name="Wiegand S."/>
            <person name="Jogler M."/>
            <person name="Boedeker C."/>
            <person name="Pinto D."/>
            <person name="Vollmers J."/>
            <person name="Rivas-Marin E."/>
            <person name="Kohn T."/>
            <person name="Peeters S.H."/>
            <person name="Heuer A."/>
            <person name="Rast P."/>
            <person name="Oberbeckmann S."/>
            <person name="Bunk B."/>
            <person name="Jeske O."/>
            <person name="Meyerdierks A."/>
            <person name="Storesund J.E."/>
            <person name="Kallscheuer N."/>
            <person name="Luecker S."/>
            <person name="Lage O.M."/>
            <person name="Pohl T."/>
            <person name="Merkel B.J."/>
            <person name="Hornburger P."/>
            <person name="Mueller R.-W."/>
            <person name="Bruemmer F."/>
            <person name="Labrenz M."/>
            <person name="Spormann A.M."/>
            <person name="Op Den Camp H."/>
            <person name="Overmann J."/>
            <person name="Amann R."/>
            <person name="Jetten M.S.M."/>
            <person name="Mascher T."/>
            <person name="Medema M.H."/>
            <person name="Devos D.P."/>
            <person name="Kaster A.-K."/>
            <person name="Ovreas L."/>
            <person name="Rohde M."/>
            <person name="Galperin M.Y."/>
            <person name="Jogler C."/>
        </authorList>
    </citation>
    <scope>NUCLEOTIDE SEQUENCE [LARGE SCALE GENOMIC DNA]</scope>
    <source>
        <strain evidence="4 5">CA13</strain>
    </source>
</reference>
<sequence>MTKLDPIEIQSPQCPVPLRDYPEVILAHGGGGKLSSELIEHVFAPAFANEHVTLLSDSTPLNLPNQQIAVSTDSFVVQPLFFPGGSIGELAVNGTVNDLAMSGSRPLFLTAGFIIEEGLQMEQLLRIANDMGRAAKTAGVSIIAGDTKVVERGCGDGCYINTSGIGVLLPERAIAIDQARPGDVVIVSGTVGDHGVAVMSVREGLEFETQIQSDCAPLTALVQAMLDAVPNIHAMRDPTRGGVAMSLNEIADASGCGIELDDESIPVRGPVRAACEFLGLDPLLVANEGKLIAIVASSDADRLLAAMKAHPLGRDAAIIGRVIEDKNRLVVARTPVGTKRIVSVPIGEQLPRIC</sequence>
<evidence type="ECO:0000313" key="5">
    <source>
        <dbReference type="Proteomes" id="UP000315010"/>
    </source>
</evidence>
<dbReference type="Pfam" id="PF02769">
    <property type="entry name" value="AIRS_C"/>
    <property type="match status" value="1"/>
</dbReference>
<organism evidence="4 5">
    <name type="scientific">Novipirellula herctigrandis</name>
    <dbReference type="NCBI Taxonomy" id="2527986"/>
    <lineage>
        <taxon>Bacteria</taxon>
        <taxon>Pseudomonadati</taxon>
        <taxon>Planctomycetota</taxon>
        <taxon>Planctomycetia</taxon>
        <taxon>Pirellulales</taxon>
        <taxon>Pirellulaceae</taxon>
        <taxon>Novipirellula</taxon>
    </lineage>
</organism>
<dbReference type="InterPro" id="IPR016188">
    <property type="entry name" value="PurM-like_N"/>
</dbReference>
<dbReference type="Proteomes" id="UP000315010">
    <property type="component" value="Unassembled WGS sequence"/>
</dbReference>
<dbReference type="InterPro" id="IPR036676">
    <property type="entry name" value="PurM-like_C_sf"/>
</dbReference>
<dbReference type="SUPFAM" id="SSF56042">
    <property type="entry name" value="PurM C-terminal domain-like"/>
    <property type="match status" value="1"/>
</dbReference>
<proteinExistence type="inferred from homology"/>
<dbReference type="PANTHER" id="PTHR30303">
    <property type="entry name" value="HYDROGENASE ISOENZYMES FORMATION PROTEIN HYPE"/>
    <property type="match status" value="1"/>
</dbReference>
<evidence type="ECO:0000259" key="3">
    <source>
        <dbReference type="Pfam" id="PF02769"/>
    </source>
</evidence>
<accession>A0A5C5ZAS3</accession>
<feature type="domain" description="PurM-like N-terminal" evidence="2">
    <location>
        <begin position="63"/>
        <end position="167"/>
    </location>
</feature>
<keyword evidence="5" id="KW-1185">Reference proteome</keyword>
<dbReference type="RefSeq" id="WP_146401796.1">
    <property type="nucleotide sequence ID" value="NZ_SJPJ01000001.1"/>
</dbReference>
<dbReference type="InterPro" id="IPR036921">
    <property type="entry name" value="PurM-like_N_sf"/>
</dbReference>
<evidence type="ECO:0000256" key="1">
    <source>
        <dbReference type="ARBA" id="ARBA00006243"/>
    </source>
</evidence>
<name>A0A5C5ZAS3_9BACT</name>
<dbReference type="PANTHER" id="PTHR30303:SF0">
    <property type="entry name" value="CARBAMOYL DEHYDRATASE HYPE"/>
    <property type="match status" value="1"/>
</dbReference>
<protein>
    <submittedName>
        <fullName evidence="4">Hydrogenase expression/formation protein HypE</fullName>
    </submittedName>
</protein>
<dbReference type="SUPFAM" id="SSF55326">
    <property type="entry name" value="PurM N-terminal domain-like"/>
    <property type="match status" value="1"/>
</dbReference>
<dbReference type="OrthoDB" id="9801934at2"/>
<dbReference type="GO" id="GO:0051604">
    <property type="term" value="P:protein maturation"/>
    <property type="evidence" value="ECO:0007669"/>
    <property type="project" value="TreeGrafter"/>
</dbReference>
<comment type="caution">
    <text evidence="4">The sequence shown here is derived from an EMBL/GenBank/DDBJ whole genome shotgun (WGS) entry which is preliminary data.</text>
</comment>
<dbReference type="EMBL" id="SJPJ01000001">
    <property type="protein sequence ID" value="TWT84197.1"/>
    <property type="molecule type" value="Genomic_DNA"/>
</dbReference>
<dbReference type="PIRSF" id="PIRSF005644">
    <property type="entry name" value="Hdrgns_mtr_HypE"/>
    <property type="match status" value="1"/>
</dbReference>
<dbReference type="Gene3D" id="3.90.650.10">
    <property type="entry name" value="PurM-like C-terminal domain"/>
    <property type="match status" value="1"/>
</dbReference>
<evidence type="ECO:0000259" key="2">
    <source>
        <dbReference type="Pfam" id="PF00586"/>
    </source>
</evidence>
<evidence type="ECO:0000313" key="4">
    <source>
        <dbReference type="EMBL" id="TWT84197.1"/>
    </source>
</evidence>
<dbReference type="NCBIfam" id="TIGR02124">
    <property type="entry name" value="hypE"/>
    <property type="match status" value="1"/>
</dbReference>
<comment type="similarity">
    <text evidence="1">Belongs to the HypE family.</text>
</comment>
<dbReference type="Gene3D" id="3.30.1330.10">
    <property type="entry name" value="PurM-like, N-terminal domain"/>
    <property type="match status" value="1"/>
</dbReference>